<dbReference type="eggNOG" id="COG4191">
    <property type="taxonomic scope" value="Bacteria"/>
</dbReference>
<feature type="domain" description="Response regulatory" evidence="6">
    <location>
        <begin position="649"/>
        <end position="765"/>
    </location>
</feature>
<dbReference type="SUPFAM" id="SSF47384">
    <property type="entry name" value="Homodimeric domain of signal transducing histidine kinase"/>
    <property type="match status" value="1"/>
</dbReference>
<dbReference type="InterPro" id="IPR003661">
    <property type="entry name" value="HisK_dim/P_dom"/>
</dbReference>
<dbReference type="Pfam" id="PF13426">
    <property type="entry name" value="PAS_9"/>
    <property type="match status" value="1"/>
</dbReference>
<keyword evidence="3 4" id="KW-0597">Phosphoprotein</keyword>
<dbReference type="InterPro" id="IPR000700">
    <property type="entry name" value="PAS-assoc_C"/>
</dbReference>
<dbReference type="InterPro" id="IPR003594">
    <property type="entry name" value="HATPase_dom"/>
</dbReference>
<dbReference type="PROSITE" id="PS50109">
    <property type="entry name" value="HIS_KIN"/>
    <property type="match status" value="1"/>
</dbReference>
<feature type="domain" description="Histidine kinase" evidence="5">
    <location>
        <begin position="404"/>
        <end position="627"/>
    </location>
</feature>
<dbReference type="InterPro" id="IPR004358">
    <property type="entry name" value="Sig_transdc_His_kin-like_C"/>
</dbReference>
<dbReference type="PANTHER" id="PTHR43065:SF42">
    <property type="entry name" value="TWO-COMPONENT SENSOR PPRA"/>
    <property type="match status" value="1"/>
</dbReference>
<sequence length="777" mass="85900">MNDDRQATGAIKDYVYTVIIENGVAVATKQGPGCEAVTGFGADAFEKDPELWLSRIPDEDRDRVTGMINLAAAGRDAVSVEHRFVHQDGRTRWLRNTPVLHWEGPGPRSRCLSLIQDITEHREADAALRESRTMLNRVIDTVPQSIFWKDTKGRYLGCNRAFAKAAGLDHPRQIVGKTDFELPWPRETAESYRASDREVLESNSPRLHVVEPMQQADGERLWVNVSKVPLVDETGLPFAVLGIYEDITERKQMEDELLREKTFIEAIFNSAPGMLYLYDTNERLVRWNKKHETMSGYTSDELNGMHILKWFENDEKSIKAILEGVQATMEKGSGEAEADLQKKDGTTIPMYFTGSRLTIDDQPYLTGIGIDITERRRAAEEKEKLQAQLLQAQKIESVGRLAGGVAHDFNNMLNVILGHAALALSTLADDDLMRGHLEQIQKAADRSAGLTRQLLAFARKQTVAPKVLELNATVASMLEMLLRLIGEDIDLAWHPGAHPMLIKMDPSQVDQILANLCVNARDAIEGTGKITIETGTADFDEAYCAEHPDCIPGAYALLAISDNGAGMDPETISHLFEPFFTTKEMGKGSGLGLATIYGIVRQNNGFINVYSEPGTGTTFKVYLLRHTDEGMAPAPVKKVFAPLARGHETILLVEDEALLLDMTATMLRLQGYTVLAASTPGEAMRLAREHAGDIHLLMTDVVMPEMNGRDLATRALSLRPGIRLLFMSGYTANVIAHHGVLDDGVHFLQKPFSAKELAARVREALDENDGGTPPAID</sequence>
<dbReference type="PROSITE" id="PS50113">
    <property type="entry name" value="PAC"/>
    <property type="match status" value="3"/>
</dbReference>
<dbReference type="InterPro" id="IPR035965">
    <property type="entry name" value="PAS-like_dom_sf"/>
</dbReference>
<dbReference type="SUPFAM" id="SSF55785">
    <property type="entry name" value="PYP-like sensor domain (PAS domain)"/>
    <property type="match status" value="3"/>
</dbReference>
<evidence type="ECO:0000256" key="1">
    <source>
        <dbReference type="ARBA" id="ARBA00000085"/>
    </source>
</evidence>
<evidence type="ECO:0000256" key="2">
    <source>
        <dbReference type="ARBA" id="ARBA00012438"/>
    </source>
</evidence>
<reference evidence="9 10" key="1">
    <citation type="submission" date="2007-10" db="EMBL/GenBank/DDBJ databases">
        <title>Complete sequence of Desulfococcus oleovorans Hxd3.</title>
        <authorList>
            <consortium name="US DOE Joint Genome Institute"/>
            <person name="Copeland A."/>
            <person name="Lucas S."/>
            <person name="Lapidus A."/>
            <person name="Barry K."/>
            <person name="Glavina del Rio T."/>
            <person name="Dalin E."/>
            <person name="Tice H."/>
            <person name="Pitluck S."/>
            <person name="Kiss H."/>
            <person name="Brettin T."/>
            <person name="Bruce D."/>
            <person name="Detter J.C."/>
            <person name="Han C."/>
            <person name="Schmutz J."/>
            <person name="Larimer F."/>
            <person name="Land M."/>
            <person name="Hauser L."/>
            <person name="Kyrpides N."/>
            <person name="Kim E."/>
            <person name="Wawrik B."/>
            <person name="Richardson P."/>
        </authorList>
    </citation>
    <scope>NUCLEOTIDE SEQUENCE [LARGE SCALE GENOMIC DNA]</scope>
    <source>
        <strain evidence="10">DSM 6200 / JCM 39069 / Hxd3</strain>
    </source>
</reference>
<dbReference type="OrthoDB" id="9806821at2"/>
<dbReference type="PANTHER" id="PTHR43065">
    <property type="entry name" value="SENSOR HISTIDINE KINASE"/>
    <property type="match status" value="1"/>
</dbReference>
<dbReference type="InterPro" id="IPR013656">
    <property type="entry name" value="PAS_4"/>
</dbReference>
<dbReference type="InterPro" id="IPR011006">
    <property type="entry name" value="CheY-like_superfamily"/>
</dbReference>
<evidence type="ECO:0000259" key="8">
    <source>
        <dbReference type="PROSITE" id="PS50113"/>
    </source>
</evidence>
<dbReference type="SMART" id="SM00388">
    <property type="entry name" value="HisKA"/>
    <property type="match status" value="1"/>
</dbReference>
<dbReference type="CDD" id="cd00082">
    <property type="entry name" value="HisKA"/>
    <property type="match status" value="1"/>
</dbReference>
<dbReference type="PRINTS" id="PR00344">
    <property type="entry name" value="BCTRLSENSOR"/>
</dbReference>
<dbReference type="InterPro" id="IPR036097">
    <property type="entry name" value="HisK_dim/P_sf"/>
</dbReference>
<dbReference type="NCBIfam" id="TIGR00229">
    <property type="entry name" value="sensory_box"/>
    <property type="match status" value="3"/>
</dbReference>
<dbReference type="RefSeq" id="WP_012174940.1">
    <property type="nucleotide sequence ID" value="NC_009943.1"/>
</dbReference>
<dbReference type="STRING" id="96561.Dole_1520"/>
<comment type="catalytic activity">
    <reaction evidence="1">
        <text>ATP + protein L-histidine = ADP + protein N-phospho-L-histidine.</text>
        <dbReference type="EC" id="2.7.13.3"/>
    </reaction>
</comment>
<proteinExistence type="predicted"/>
<feature type="domain" description="PAS" evidence="7">
    <location>
        <begin position="260"/>
        <end position="308"/>
    </location>
</feature>
<dbReference type="Gene3D" id="3.40.50.2300">
    <property type="match status" value="1"/>
</dbReference>
<evidence type="ECO:0000259" key="5">
    <source>
        <dbReference type="PROSITE" id="PS50109"/>
    </source>
</evidence>
<dbReference type="Gene3D" id="3.30.565.10">
    <property type="entry name" value="Histidine kinase-like ATPase, C-terminal domain"/>
    <property type="match status" value="1"/>
</dbReference>
<evidence type="ECO:0000313" key="10">
    <source>
        <dbReference type="Proteomes" id="UP000008561"/>
    </source>
</evidence>
<dbReference type="SMART" id="SM00091">
    <property type="entry name" value="PAS"/>
    <property type="match status" value="2"/>
</dbReference>
<dbReference type="HOGENOM" id="CLU_000445_114_51_7"/>
<dbReference type="EMBL" id="CP000859">
    <property type="protein sequence ID" value="ABW67324.1"/>
    <property type="molecule type" value="Genomic_DNA"/>
</dbReference>
<dbReference type="KEGG" id="dol:Dole_1520"/>
<dbReference type="Pfam" id="PF00072">
    <property type="entry name" value="Response_reg"/>
    <property type="match status" value="1"/>
</dbReference>
<dbReference type="SUPFAM" id="SSF52172">
    <property type="entry name" value="CheY-like"/>
    <property type="match status" value="1"/>
</dbReference>
<dbReference type="PROSITE" id="PS50112">
    <property type="entry name" value="PAS"/>
    <property type="match status" value="1"/>
</dbReference>
<dbReference type="Proteomes" id="UP000008561">
    <property type="component" value="Chromosome"/>
</dbReference>
<dbReference type="AlphaFoldDB" id="A8ZZH1"/>
<gene>
    <name evidence="9" type="ordered locus">Dole_1520</name>
</gene>
<feature type="domain" description="PAC" evidence="8">
    <location>
        <begin position="334"/>
        <end position="384"/>
    </location>
</feature>
<dbReference type="eggNOG" id="COG2202">
    <property type="taxonomic scope" value="Bacteria"/>
</dbReference>
<dbReference type="SMART" id="SM00086">
    <property type="entry name" value="PAC"/>
    <property type="match status" value="3"/>
</dbReference>
<dbReference type="Gene3D" id="1.10.287.130">
    <property type="match status" value="1"/>
</dbReference>
<name>A8ZZH1_DESOH</name>
<dbReference type="InterPro" id="IPR000014">
    <property type="entry name" value="PAS"/>
</dbReference>
<dbReference type="CDD" id="cd00130">
    <property type="entry name" value="PAS"/>
    <property type="match status" value="3"/>
</dbReference>
<dbReference type="SUPFAM" id="SSF55874">
    <property type="entry name" value="ATPase domain of HSP90 chaperone/DNA topoisomerase II/histidine kinase"/>
    <property type="match status" value="1"/>
</dbReference>
<organism evidence="9 10">
    <name type="scientific">Desulfosudis oleivorans (strain DSM 6200 / JCM 39069 / Hxd3)</name>
    <name type="common">Desulfococcus oleovorans</name>
    <dbReference type="NCBI Taxonomy" id="96561"/>
    <lineage>
        <taxon>Bacteria</taxon>
        <taxon>Pseudomonadati</taxon>
        <taxon>Thermodesulfobacteriota</taxon>
        <taxon>Desulfobacteria</taxon>
        <taxon>Desulfobacterales</taxon>
        <taxon>Desulfosudaceae</taxon>
        <taxon>Desulfosudis</taxon>
    </lineage>
</organism>
<dbReference type="GO" id="GO:0005524">
    <property type="term" value="F:ATP binding"/>
    <property type="evidence" value="ECO:0007669"/>
    <property type="project" value="UniProtKB-KW"/>
</dbReference>
<dbReference type="InterPro" id="IPR001789">
    <property type="entry name" value="Sig_transdc_resp-reg_receiver"/>
</dbReference>
<dbReference type="Gene3D" id="3.30.450.20">
    <property type="entry name" value="PAS domain"/>
    <property type="match status" value="3"/>
</dbReference>
<dbReference type="eggNOG" id="COG0745">
    <property type="taxonomic scope" value="Bacteria"/>
</dbReference>
<dbReference type="InterPro" id="IPR036890">
    <property type="entry name" value="HATPase_C_sf"/>
</dbReference>
<feature type="domain" description="PAC" evidence="8">
    <location>
        <begin position="78"/>
        <end position="130"/>
    </location>
</feature>
<dbReference type="GO" id="GO:0000155">
    <property type="term" value="F:phosphorelay sensor kinase activity"/>
    <property type="evidence" value="ECO:0007669"/>
    <property type="project" value="InterPro"/>
</dbReference>
<evidence type="ECO:0000259" key="7">
    <source>
        <dbReference type="PROSITE" id="PS50112"/>
    </source>
</evidence>
<dbReference type="InterPro" id="IPR013655">
    <property type="entry name" value="PAS_fold_3"/>
</dbReference>
<dbReference type="PROSITE" id="PS50110">
    <property type="entry name" value="RESPONSE_REGULATORY"/>
    <property type="match status" value="1"/>
</dbReference>
<accession>A8ZZH1</accession>
<dbReference type="SMART" id="SM00448">
    <property type="entry name" value="REC"/>
    <property type="match status" value="1"/>
</dbReference>
<dbReference type="Pfam" id="PF08448">
    <property type="entry name" value="PAS_4"/>
    <property type="match status" value="1"/>
</dbReference>
<feature type="domain" description="PAC" evidence="8">
    <location>
        <begin position="203"/>
        <end position="259"/>
    </location>
</feature>
<dbReference type="InterPro" id="IPR005467">
    <property type="entry name" value="His_kinase_dom"/>
</dbReference>
<dbReference type="EC" id="2.7.13.3" evidence="2"/>
<dbReference type="Pfam" id="PF08447">
    <property type="entry name" value="PAS_3"/>
    <property type="match status" value="1"/>
</dbReference>
<dbReference type="InterPro" id="IPR001610">
    <property type="entry name" value="PAC"/>
</dbReference>
<dbReference type="SMART" id="SM00387">
    <property type="entry name" value="HATPase_c"/>
    <property type="match status" value="1"/>
</dbReference>
<dbReference type="Pfam" id="PF02518">
    <property type="entry name" value="HATPase_c"/>
    <property type="match status" value="1"/>
</dbReference>
<keyword evidence="9" id="KW-0418">Kinase</keyword>
<evidence type="ECO:0000259" key="6">
    <source>
        <dbReference type="PROSITE" id="PS50110"/>
    </source>
</evidence>
<evidence type="ECO:0000256" key="4">
    <source>
        <dbReference type="PROSITE-ProRule" id="PRU00169"/>
    </source>
</evidence>
<dbReference type="Pfam" id="PF00512">
    <property type="entry name" value="HisKA"/>
    <property type="match status" value="1"/>
</dbReference>
<evidence type="ECO:0000313" key="9">
    <source>
        <dbReference type="EMBL" id="ABW67324.1"/>
    </source>
</evidence>
<keyword evidence="10" id="KW-1185">Reference proteome</keyword>
<feature type="modified residue" description="4-aspartylphosphate" evidence="4">
    <location>
        <position position="700"/>
    </location>
</feature>
<keyword evidence="9" id="KW-0808">Transferase</keyword>
<protein>
    <recommendedName>
        <fullName evidence="2">histidine kinase</fullName>
        <ecNumber evidence="2">2.7.13.3</ecNumber>
    </recommendedName>
</protein>
<evidence type="ECO:0000256" key="3">
    <source>
        <dbReference type="ARBA" id="ARBA00022553"/>
    </source>
</evidence>